<dbReference type="InterPro" id="IPR050131">
    <property type="entry name" value="Peptidase_S8_subtilisin-like"/>
</dbReference>
<dbReference type="Gene3D" id="3.40.50.200">
    <property type="entry name" value="Peptidase S8/S53 domain"/>
    <property type="match status" value="1"/>
</dbReference>
<dbReference type="PANTHER" id="PTHR43806:SF11">
    <property type="entry name" value="CEREVISIN-RELATED"/>
    <property type="match status" value="1"/>
</dbReference>
<evidence type="ECO:0000256" key="7">
    <source>
        <dbReference type="SAM" id="Phobius"/>
    </source>
</evidence>
<feature type="compositionally biased region" description="Low complexity" evidence="6">
    <location>
        <begin position="24"/>
        <end position="34"/>
    </location>
</feature>
<feature type="active site" description="Charge relay system" evidence="5">
    <location>
        <position position="83"/>
    </location>
</feature>
<comment type="similarity">
    <text evidence="1 5">Belongs to the peptidase S8 family.</text>
</comment>
<reference evidence="10 11" key="1">
    <citation type="journal article" date="2019" name="Int. J. Syst. Evol. Microbiol.">
        <title>The Global Catalogue of Microorganisms (GCM) 10K type strain sequencing project: providing services to taxonomists for standard genome sequencing and annotation.</title>
        <authorList>
            <consortium name="The Broad Institute Genomics Platform"/>
            <consortium name="The Broad Institute Genome Sequencing Center for Infectious Disease"/>
            <person name="Wu L."/>
            <person name="Ma J."/>
        </authorList>
    </citation>
    <scope>NUCLEOTIDE SEQUENCE [LARGE SCALE GENOMIC DNA]</scope>
    <source>
        <strain evidence="10 11">JCM 6833</strain>
    </source>
</reference>
<feature type="signal peptide" evidence="8">
    <location>
        <begin position="1"/>
        <end position="26"/>
    </location>
</feature>
<dbReference type="RefSeq" id="WP_344540379.1">
    <property type="nucleotide sequence ID" value="NZ_BAAATD010000002.1"/>
</dbReference>
<feature type="active site" description="Charge relay system" evidence="5">
    <location>
        <position position="277"/>
    </location>
</feature>
<feature type="active site" description="Charge relay system" evidence="5">
    <location>
        <position position="116"/>
    </location>
</feature>
<proteinExistence type="inferred from homology"/>
<evidence type="ECO:0000256" key="3">
    <source>
        <dbReference type="ARBA" id="ARBA00022801"/>
    </source>
</evidence>
<protein>
    <recommendedName>
        <fullName evidence="9">Peptidase S8/S53 domain-containing protein</fullName>
    </recommendedName>
</protein>
<dbReference type="PANTHER" id="PTHR43806">
    <property type="entry name" value="PEPTIDASE S8"/>
    <property type="match status" value="1"/>
</dbReference>
<dbReference type="InterPro" id="IPR015500">
    <property type="entry name" value="Peptidase_S8_subtilisin-rel"/>
</dbReference>
<evidence type="ECO:0000313" key="11">
    <source>
        <dbReference type="Proteomes" id="UP001501509"/>
    </source>
</evidence>
<evidence type="ECO:0000256" key="4">
    <source>
        <dbReference type="ARBA" id="ARBA00022825"/>
    </source>
</evidence>
<evidence type="ECO:0000256" key="2">
    <source>
        <dbReference type="ARBA" id="ARBA00022670"/>
    </source>
</evidence>
<dbReference type="InterPro" id="IPR000209">
    <property type="entry name" value="Peptidase_S8/S53_dom"/>
</dbReference>
<evidence type="ECO:0000256" key="8">
    <source>
        <dbReference type="SAM" id="SignalP"/>
    </source>
</evidence>
<evidence type="ECO:0000256" key="6">
    <source>
        <dbReference type="SAM" id="MobiDB-lite"/>
    </source>
</evidence>
<keyword evidence="4 5" id="KW-0720">Serine protease</keyword>
<comment type="caution">
    <text evidence="10">The sequence shown here is derived from an EMBL/GenBank/DDBJ whole genome shotgun (WGS) entry which is preliminary data.</text>
</comment>
<name>A0ABN3PJY9_9ACTN</name>
<dbReference type="Proteomes" id="UP001501509">
    <property type="component" value="Unassembled WGS sequence"/>
</dbReference>
<dbReference type="PROSITE" id="PS51892">
    <property type="entry name" value="SUBTILASE"/>
    <property type="match status" value="1"/>
</dbReference>
<feature type="region of interest" description="Disordered" evidence="6">
    <location>
        <begin position="402"/>
        <end position="421"/>
    </location>
</feature>
<keyword evidence="3 5" id="KW-0378">Hydrolase</keyword>
<evidence type="ECO:0000256" key="5">
    <source>
        <dbReference type="PROSITE-ProRule" id="PRU01240"/>
    </source>
</evidence>
<feature type="transmembrane region" description="Helical" evidence="7">
    <location>
        <begin position="363"/>
        <end position="387"/>
    </location>
</feature>
<keyword evidence="7" id="KW-1133">Transmembrane helix</keyword>
<dbReference type="PROSITE" id="PS00136">
    <property type="entry name" value="SUBTILASE_ASP"/>
    <property type="match status" value="1"/>
</dbReference>
<accession>A0ABN3PJY9</accession>
<dbReference type="Pfam" id="PF00082">
    <property type="entry name" value="Peptidase_S8"/>
    <property type="match status" value="1"/>
</dbReference>
<evidence type="ECO:0000313" key="10">
    <source>
        <dbReference type="EMBL" id="GAA2590108.1"/>
    </source>
</evidence>
<keyword evidence="7" id="KW-0812">Transmembrane</keyword>
<dbReference type="PRINTS" id="PR00723">
    <property type="entry name" value="SUBTILISIN"/>
</dbReference>
<evidence type="ECO:0000259" key="9">
    <source>
        <dbReference type="Pfam" id="PF00082"/>
    </source>
</evidence>
<organism evidence="10 11">
    <name type="scientific">Actinomadura fulvescens</name>
    <dbReference type="NCBI Taxonomy" id="46160"/>
    <lineage>
        <taxon>Bacteria</taxon>
        <taxon>Bacillati</taxon>
        <taxon>Actinomycetota</taxon>
        <taxon>Actinomycetes</taxon>
        <taxon>Streptosporangiales</taxon>
        <taxon>Thermomonosporaceae</taxon>
        <taxon>Actinomadura</taxon>
    </lineage>
</organism>
<dbReference type="EMBL" id="BAAATD010000002">
    <property type="protein sequence ID" value="GAA2590108.1"/>
    <property type="molecule type" value="Genomic_DNA"/>
</dbReference>
<keyword evidence="11" id="KW-1185">Reference proteome</keyword>
<feature type="chain" id="PRO_5046178194" description="Peptidase S8/S53 domain-containing protein" evidence="8">
    <location>
        <begin position="27"/>
        <end position="421"/>
    </location>
</feature>
<dbReference type="InterPro" id="IPR036852">
    <property type="entry name" value="Peptidase_S8/S53_dom_sf"/>
</dbReference>
<feature type="compositionally biased region" description="Pro residues" evidence="6">
    <location>
        <begin position="35"/>
        <end position="45"/>
    </location>
</feature>
<feature type="region of interest" description="Disordered" evidence="6">
    <location>
        <begin position="24"/>
        <end position="53"/>
    </location>
</feature>
<keyword evidence="8" id="KW-0732">Signal</keyword>
<evidence type="ECO:0000256" key="1">
    <source>
        <dbReference type="ARBA" id="ARBA00011073"/>
    </source>
</evidence>
<sequence length="421" mass="42860">MHRAGLAAAVALLTLAPAAVLAPASADSPSKPQAAPTPPPAPACDPPRGHRGAVGESWAQKRLGFERVWPLSRGQNVTVAVVDSGVEASHPMLAGRTPGSRVTDLTGTGKGDCTGHGTAVAALIAGRDMSDRLIPLSGVAPAADLYVVKHQNEERDQTGGERLPAAIRAAVAARAQVINISISAEHSPRLEAAVQFALRNDAVVVAAAGNVRKQDGEDGPAYPASYPGVISVASLGQDGARAESSGLRSKVDLAAPGKDVSTAWTRGGYNLQAQGTSFAAAYVSGVVALVRARHPGLNPQQVMHRLLVTADGNAGEGTGQGMVNPLQAVTALLPEEGSATPANASAPVRFAAPEPTDHRTRTIAIAVAGGALGVAALAAVSGIVLPLGRRRQWRPGRAVLRPEQTAESSEALGVDHGTIGR</sequence>
<dbReference type="InterPro" id="IPR023827">
    <property type="entry name" value="Peptidase_S8_Asp-AS"/>
</dbReference>
<feature type="domain" description="Peptidase S8/S53" evidence="9">
    <location>
        <begin position="74"/>
        <end position="316"/>
    </location>
</feature>
<keyword evidence="2 5" id="KW-0645">Protease</keyword>
<gene>
    <name evidence="10" type="ORF">GCM10010411_23760</name>
</gene>
<dbReference type="SUPFAM" id="SSF52743">
    <property type="entry name" value="Subtilisin-like"/>
    <property type="match status" value="1"/>
</dbReference>
<keyword evidence="7" id="KW-0472">Membrane</keyword>